<evidence type="ECO:0000259" key="8">
    <source>
        <dbReference type="PROSITE" id="PS50110"/>
    </source>
</evidence>
<dbReference type="InterPro" id="IPR039420">
    <property type="entry name" value="WalR-like"/>
</dbReference>
<evidence type="ECO:0000256" key="3">
    <source>
        <dbReference type="ARBA" id="ARBA00023015"/>
    </source>
</evidence>
<dbReference type="CDD" id="cd00383">
    <property type="entry name" value="trans_reg_C"/>
    <property type="match status" value="1"/>
</dbReference>
<reference evidence="10" key="1">
    <citation type="submission" date="2011-05" db="EMBL/GenBank/DDBJ databases">
        <authorList>
            <person name="Kuske C.R."/>
            <person name="Challacombe J.F."/>
            <person name="Siddaramappa S."/>
            <person name="Petersen J.M."/>
            <person name="Bruce D.C."/>
        </authorList>
    </citation>
    <scope>NUCLEOTIDE SEQUENCE</scope>
    <source>
        <strain evidence="10">TX077308</strain>
    </source>
</reference>
<keyword evidence="11" id="KW-1185">Reference proteome</keyword>
<dbReference type="Gene3D" id="3.40.50.2300">
    <property type="match status" value="1"/>
</dbReference>
<organism evidence="10 11">
    <name type="scientific">Francisella salina</name>
    <dbReference type="NCBI Taxonomy" id="573569"/>
    <lineage>
        <taxon>Bacteria</taxon>
        <taxon>Pseudomonadati</taxon>
        <taxon>Pseudomonadota</taxon>
        <taxon>Gammaproteobacteria</taxon>
        <taxon>Thiotrichales</taxon>
        <taxon>Francisellaceae</taxon>
        <taxon>Francisella</taxon>
    </lineage>
</organism>
<accession>A0ABM5M6Q1</accession>
<dbReference type="InterPro" id="IPR016032">
    <property type="entry name" value="Sig_transdc_resp-reg_C-effctor"/>
</dbReference>
<dbReference type="PANTHER" id="PTHR48111:SF1">
    <property type="entry name" value="TWO-COMPONENT RESPONSE REGULATOR ORR33"/>
    <property type="match status" value="1"/>
</dbReference>
<dbReference type="Proteomes" id="UP000000490">
    <property type="component" value="Chromosome"/>
</dbReference>
<keyword evidence="5" id="KW-0804">Transcription</keyword>
<feature type="domain" description="OmpR/PhoB-type" evidence="9">
    <location>
        <begin position="125"/>
        <end position="223"/>
    </location>
</feature>
<evidence type="ECO:0000259" key="9">
    <source>
        <dbReference type="PROSITE" id="PS51755"/>
    </source>
</evidence>
<keyword evidence="3" id="KW-0805">Transcription regulation</keyword>
<dbReference type="SMART" id="SM00448">
    <property type="entry name" value="REC"/>
    <property type="match status" value="1"/>
</dbReference>
<evidence type="ECO:0000313" key="11">
    <source>
        <dbReference type="Proteomes" id="UP000000490"/>
    </source>
</evidence>
<dbReference type="InterPro" id="IPR036388">
    <property type="entry name" value="WH-like_DNA-bd_sf"/>
</dbReference>
<keyword evidence="1 6" id="KW-0597">Phosphoprotein</keyword>
<evidence type="ECO:0000256" key="5">
    <source>
        <dbReference type="ARBA" id="ARBA00023163"/>
    </source>
</evidence>
<dbReference type="PROSITE" id="PS50110">
    <property type="entry name" value="RESPONSE_REGULATORY"/>
    <property type="match status" value="1"/>
</dbReference>
<dbReference type="SUPFAM" id="SSF46894">
    <property type="entry name" value="C-terminal effector domain of the bipartite response regulators"/>
    <property type="match status" value="1"/>
</dbReference>
<dbReference type="RefSeq" id="WP_013921807.1">
    <property type="nucleotide sequence ID" value="NC_015696.1"/>
</dbReference>
<dbReference type="InterPro" id="IPR011006">
    <property type="entry name" value="CheY-like_superfamily"/>
</dbReference>
<dbReference type="EMBL" id="CP002872">
    <property type="protein sequence ID" value="AEI34944.1"/>
    <property type="molecule type" value="Genomic_DNA"/>
</dbReference>
<evidence type="ECO:0000256" key="4">
    <source>
        <dbReference type="ARBA" id="ARBA00023125"/>
    </source>
</evidence>
<dbReference type="InterPro" id="IPR001789">
    <property type="entry name" value="Sig_transdc_resp-reg_receiver"/>
</dbReference>
<keyword evidence="2" id="KW-0902">Two-component regulatory system</keyword>
<evidence type="ECO:0000256" key="1">
    <source>
        <dbReference type="ARBA" id="ARBA00022553"/>
    </source>
</evidence>
<proteinExistence type="predicted"/>
<dbReference type="InterPro" id="IPR001867">
    <property type="entry name" value="OmpR/PhoB-type_DNA-bd"/>
</dbReference>
<dbReference type="CDD" id="cd17574">
    <property type="entry name" value="REC_OmpR"/>
    <property type="match status" value="1"/>
</dbReference>
<evidence type="ECO:0000256" key="7">
    <source>
        <dbReference type="PROSITE-ProRule" id="PRU01091"/>
    </source>
</evidence>
<evidence type="ECO:0000256" key="6">
    <source>
        <dbReference type="PROSITE-ProRule" id="PRU00169"/>
    </source>
</evidence>
<protein>
    <submittedName>
        <fullName evidence="10">Two component transcriptional regulator, winged helix family</fullName>
    </submittedName>
</protein>
<dbReference type="Pfam" id="PF00486">
    <property type="entry name" value="Trans_reg_C"/>
    <property type="match status" value="1"/>
</dbReference>
<evidence type="ECO:0000313" key="10">
    <source>
        <dbReference type="EMBL" id="AEI34944.1"/>
    </source>
</evidence>
<keyword evidence="4 7" id="KW-0238">DNA-binding</keyword>
<dbReference type="SUPFAM" id="SSF52172">
    <property type="entry name" value="CheY-like"/>
    <property type="match status" value="1"/>
</dbReference>
<name>A0ABM5M6Q1_FRAST</name>
<sequence length="239" mass="27594">MKSILIVDDEKEILNSLRYILENEGYNIYTAESTVKAERIIESFKEIDLILLDIMMPGENGLDFCKRLRSRKNINIIIASASNDEIDQILSYEFGAKNYISKPFNKKLLLAKVKSILSADKVEDYRYVTFNGFVFDTLMKTIKNEQDIIYNLSMIEYSILSLLIDNVYEFVNRDDLFQAVYNCPYDGYSRKIDVAISKLRKKIGDKEKNIIVTSSQNGYSLNIEIQKSNTIGDICAKRH</sequence>
<evidence type="ECO:0000256" key="2">
    <source>
        <dbReference type="ARBA" id="ARBA00023012"/>
    </source>
</evidence>
<dbReference type="PROSITE" id="PS51755">
    <property type="entry name" value="OMPR_PHOB"/>
    <property type="match status" value="1"/>
</dbReference>
<feature type="domain" description="Response regulatory" evidence="8">
    <location>
        <begin position="3"/>
        <end position="117"/>
    </location>
</feature>
<feature type="DNA-binding region" description="OmpR/PhoB-type" evidence="7">
    <location>
        <begin position="125"/>
        <end position="223"/>
    </location>
</feature>
<gene>
    <name evidence="10" type="ordered locus">F7308_0016</name>
</gene>
<dbReference type="PANTHER" id="PTHR48111">
    <property type="entry name" value="REGULATOR OF RPOS"/>
    <property type="match status" value="1"/>
</dbReference>
<feature type="modified residue" description="4-aspartylphosphate" evidence="6">
    <location>
        <position position="53"/>
    </location>
</feature>
<dbReference type="SMART" id="SM00862">
    <property type="entry name" value="Trans_reg_C"/>
    <property type="match status" value="1"/>
</dbReference>
<dbReference type="Gene3D" id="1.10.10.10">
    <property type="entry name" value="Winged helix-like DNA-binding domain superfamily/Winged helix DNA-binding domain"/>
    <property type="match status" value="1"/>
</dbReference>
<dbReference type="Pfam" id="PF00072">
    <property type="entry name" value="Response_reg"/>
    <property type="match status" value="1"/>
</dbReference>